<accession>A0A9D4D070</accession>
<evidence type="ECO:0000313" key="3">
    <source>
        <dbReference type="Proteomes" id="UP000828390"/>
    </source>
</evidence>
<dbReference type="Proteomes" id="UP000828390">
    <property type="component" value="Unassembled WGS sequence"/>
</dbReference>
<evidence type="ECO:0000313" key="2">
    <source>
        <dbReference type="EMBL" id="KAH3736726.1"/>
    </source>
</evidence>
<evidence type="ECO:0000256" key="1">
    <source>
        <dbReference type="SAM" id="MobiDB-lite"/>
    </source>
</evidence>
<reference evidence="2" key="1">
    <citation type="journal article" date="2019" name="bioRxiv">
        <title>The Genome of the Zebra Mussel, Dreissena polymorpha: A Resource for Invasive Species Research.</title>
        <authorList>
            <person name="McCartney M.A."/>
            <person name="Auch B."/>
            <person name="Kono T."/>
            <person name="Mallez S."/>
            <person name="Zhang Y."/>
            <person name="Obille A."/>
            <person name="Becker A."/>
            <person name="Abrahante J.E."/>
            <person name="Garbe J."/>
            <person name="Badalamenti J.P."/>
            <person name="Herman A."/>
            <person name="Mangelson H."/>
            <person name="Liachko I."/>
            <person name="Sullivan S."/>
            <person name="Sone E.D."/>
            <person name="Koren S."/>
            <person name="Silverstein K.A.T."/>
            <person name="Beckman K.B."/>
            <person name="Gohl D.M."/>
        </authorList>
    </citation>
    <scope>NUCLEOTIDE SEQUENCE</scope>
    <source>
        <strain evidence="2">Duluth1</strain>
        <tissue evidence="2">Whole animal</tissue>
    </source>
</reference>
<sequence length="101" mass="11400">MGKNGGSWTPGGSRMATNINRRRKIVPDIRTTRQSNSQNFIPPQTIRNVYQRLFFPRTVSIWNSLPTAVVTALNLDTFKSARCQCSVPRVLMSSGLEVEKF</sequence>
<dbReference type="AlphaFoldDB" id="A0A9D4D070"/>
<keyword evidence="3" id="KW-1185">Reference proteome</keyword>
<dbReference type="EMBL" id="JAIWYP010000011">
    <property type="protein sequence ID" value="KAH3736726.1"/>
    <property type="molecule type" value="Genomic_DNA"/>
</dbReference>
<feature type="region of interest" description="Disordered" evidence="1">
    <location>
        <begin position="1"/>
        <end position="24"/>
    </location>
</feature>
<protein>
    <submittedName>
        <fullName evidence="2">Uncharacterized protein</fullName>
    </submittedName>
</protein>
<gene>
    <name evidence="2" type="ORF">DPMN_043299</name>
</gene>
<organism evidence="2 3">
    <name type="scientific">Dreissena polymorpha</name>
    <name type="common">Zebra mussel</name>
    <name type="synonym">Mytilus polymorpha</name>
    <dbReference type="NCBI Taxonomy" id="45954"/>
    <lineage>
        <taxon>Eukaryota</taxon>
        <taxon>Metazoa</taxon>
        <taxon>Spiralia</taxon>
        <taxon>Lophotrochozoa</taxon>
        <taxon>Mollusca</taxon>
        <taxon>Bivalvia</taxon>
        <taxon>Autobranchia</taxon>
        <taxon>Heteroconchia</taxon>
        <taxon>Euheterodonta</taxon>
        <taxon>Imparidentia</taxon>
        <taxon>Neoheterodontei</taxon>
        <taxon>Myida</taxon>
        <taxon>Dreissenoidea</taxon>
        <taxon>Dreissenidae</taxon>
        <taxon>Dreissena</taxon>
    </lineage>
</organism>
<reference evidence="2" key="2">
    <citation type="submission" date="2020-11" db="EMBL/GenBank/DDBJ databases">
        <authorList>
            <person name="McCartney M.A."/>
            <person name="Auch B."/>
            <person name="Kono T."/>
            <person name="Mallez S."/>
            <person name="Becker A."/>
            <person name="Gohl D.M."/>
            <person name="Silverstein K.A.T."/>
            <person name="Koren S."/>
            <person name="Bechman K.B."/>
            <person name="Herman A."/>
            <person name="Abrahante J.E."/>
            <person name="Garbe J."/>
        </authorList>
    </citation>
    <scope>NUCLEOTIDE SEQUENCE</scope>
    <source>
        <strain evidence="2">Duluth1</strain>
        <tissue evidence="2">Whole animal</tissue>
    </source>
</reference>
<proteinExistence type="predicted"/>
<comment type="caution">
    <text evidence="2">The sequence shown here is derived from an EMBL/GenBank/DDBJ whole genome shotgun (WGS) entry which is preliminary data.</text>
</comment>
<name>A0A9D4D070_DREPO</name>